<protein>
    <submittedName>
        <fullName evidence="2">SFRICE_030480</fullName>
    </submittedName>
</protein>
<dbReference type="EMBL" id="ODYU01004432">
    <property type="protein sequence ID" value="SOQ44297.1"/>
    <property type="molecule type" value="Genomic_DNA"/>
</dbReference>
<name>A0A2H1VTY8_SPOFR</name>
<gene>
    <name evidence="2" type="ORF">SFRICE_030480</name>
</gene>
<dbReference type="AlphaFoldDB" id="A0A2H1VTY8"/>
<evidence type="ECO:0000256" key="1">
    <source>
        <dbReference type="SAM" id="MobiDB-lite"/>
    </source>
</evidence>
<proteinExistence type="predicted"/>
<reference evidence="2" key="1">
    <citation type="submission" date="2016-07" db="EMBL/GenBank/DDBJ databases">
        <authorList>
            <person name="Bretaudeau A."/>
        </authorList>
    </citation>
    <scope>NUCLEOTIDE SEQUENCE</scope>
    <source>
        <strain evidence="2">Rice</strain>
        <tissue evidence="2">Whole body</tissue>
    </source>
</reference>
<accession>A0A2H1VTY8</accession>
<organism evidence="2">
    <name type="scientific">Spodoptera frugiperda</name>
    <name type="common">Fall armyworm</name>
    <dbReference type="NCBI Taxonomy" id="7108"/>
    <lineage>
        <taxon>Eukaryota</taxon>
        <taxon>Metazoa</taxon>
        <taxon>Ecdysozoa</taxon>
        <taxon>Arthropoda</taxon>
        <taxon>Hexapoda</taxon>
        <taxon>Insecta</taxon>
        <taxon>Pterygota</taxon>
        <taxon>Neoptera</taxon>
        <taxon>Endopterygota</taxon>
        <taxon>Lepidoptera</taxon>
        <taxon>Glossata</taxon>
        <taxon>Ditrysia</taxon>
        <taxon>Noctuoidea</taxon>
        <taxon>Noctuidae</taxon>
        <taxon>Amphipyrinae</taxon>
        <taxon>Spodoptera</taxon>
    </lineage>
</organism>
<sequence length="212" mass="23698">MICGSETQSQQRSITYLWWKSPLTLTKNFSTVENNLICILPKGCLSNCDKVLIHTYIISRLSPMGGRDNGTPIATHLTYFFRFINSHQSFHACSSVKGTFKRLRAFTEKLPSNTLPDPESKPRTFLRQSHLRPLDQRARQTPFAIPISNEPLTLPSNTFELTHGFTSMYTKPVYHGLALYDLSAHSTESHASAQMGGSTGSNTTASQKTDVK</sequence>
<evidence type="ECO:0000313" key="2">
    <source>
        <dbReference type="EMBL" id="SOQ44297.1"/>
    </source>
</evidence>
<feature type="region of interest" description="Disordered" evidence="1">
    <location>
        <begin position="191"/>
        <end position="212"/>
    </location>
</feature>